<dbReference type="AlphaFoldDB" id="A0A4S2D1R7"/>
<feature type="region of interest" description="Disordered" evidence="1">
    <location>
        <begin position="19"/>
        <end position="81"/>
    </location>
</feature>
<evidence type="ECO:0000313" key="3">
    <source>
        <dbReference type="EMBL" id="TGY34443.1"/>
    </source>
</evidence>
<dbReference type="PROSITE" id="PS51257">
    <property type="entry name" value="PROKAR_LIPOPROTEIN"/>
    <property type="match status" value="1"/>
</dbReference>
<feature type="chain" id="PRO_5020724352" description="Lipoprotein" evidence="2">
    <location>
        <begin position="25"/>
        <end position="81"/>
    </location>
</feature>
<keyword evidence="2" id="KW-0732">Signal</keyword>
<dbReference type="RefSeq" id="WP_136004479.1">
    <property type="nucleotide sequence ID" value="NZ_SRYW01000006.1"/>
</dbReference>
<accession>A0A4S2D1R7</accession>
<protein>
    <recommendedName>
        <fullName evidence="5">Lipoprotein</fullName>
    </recommendedName>
</protein>
<feature type="compositionally biased region" description="Basic and acidic residues" evidence="1">
    <location>
        <begin position="40"/>
        <end position="68"/>
    </location>
</feature>
<reference evidence="3 4" key="1">
    <citation type="submission" date="2019-04" db="EMBL/GenBank/DDBJ databases">
        <title>Microbes associate with the intestines of laboratory mice.</title>
        <authorList>
            <person name="Navarre W."/>
            <person name="Wong E."/>
            <person name="Huang K."/>
            <person name="Tropini C."/>
            <person name="Ng K."/>
            <person name="Yu B."/>
        </authorList>
    </citation>
    <scope>NUCLEOTIDE SEQUENCE [LARGE SCALE GENOMIC DNA]</scope>
    <source>
        <strain evidence="3 4">NM62_B4-13</strain>
    </source>
</reference>
<name>A0A4S2D1R7_STEMA</name>
<evidence type="ECO:0008006" key="5">
    <source>
        <dbReference type="Google" id="ProtNLM"/>
    </source>
</evidence>
<evidence type="ECO:0000256" key="1">
    <source>
        <dbReference type="SAM" id="MobiDB-lite"/>
    </source>
</evidence>
<evidence type="ECO:0000313" key="4">
    <source>
        <dbReference type="Proteomes" id="UP000306631"/>
    </source>
</evidence>
<feature type="compositionally biased region" description="Pro residues" evidence="1">
    <location>
        <begin position="22"/>
        <end position="32"/>
    </location>
</feature>
<dbReference type="Proteomes" id="UP000306631">
    <property type="component" value="Unassembled WGS sequence"/>
</dbReference>
<organism evidence="3 4">
    <name type="scientific">Stenotrophomonas maltophilia</name>
    <name type="common">Pseudomonas maltophilia</name>
    <name type="synonym">Xanthomonas maltophilia</name>
    <dbReference type="NCBI Taxonomy" id="40324"/>
    <lineage>
        <taxon>Bacteria</taxon>
        <taxon>Pseudomonadati</taxon>
        <taxon>Pseudomonadota</taxon>
        <taxon>Gammaproteobacteria</taxon>
        <taxon>Lysobacterales</taxon>
        <taxon>Lysobacteraceae</taxon>
        <taxon>Stenotrophomonas</taxon>
        <taxon>Stenotrophomonas maltophilia group</taxon>
    </lineage>
</organism>
<comment type="caution">
    <text evidence="3">The sequence shown here is derived from an EMBL/GenBank/DDBJ whole genome shotgun (WGS) entry which is preliminary data.</text>
</comment>
<gene>
    <name evidence="3" type="ORF">E5352_08310</name>
</gene>
<sequence length="81" mass="8647">MSLRTLLLLPTLLLLGACNRPAPAPPDTPPEPQATQMRDAIQRPLDRAKAARDMLEKAPDLDAAERAATDTPATPAPPVSR</sequence>
<feature type="signal peptide" evidence="2">
    <location>
        <begin position="1"/>
        <end position="24"/>
    </location>
</feature>
<dbReference type="EMBL" id="SRYW01000006">
    <property type="protein sequence ID" value="TGY34443.1"/>
    <property type="molecule type" value="Genomic_DNA"/>
</dbReference>
<evidence type="ECO:0000256" key="2">
    <source>
        <dbReference type="SAM" id="SignalP"/>
    </source>
</evidence>
<proteinExistence type="predicted"/>